<gene>
    <name evidence="2" type="ORF">ESZ50_09275</name>
</gene>
<accession>A0A6C2C2Z0</accession>
<sequence length="318" mass="33411">MKAAIIKGIGQAPTLSEISAPVSDQPSVLVNVKASALSNVTKARSMGNHYSSANDFPRTAGMDGVGTLENGKRVYFANSMTGSLAEQTLVDQKMLISLPDNLSDHMAAAIANPGMSSYAALVYRAQIKPGDVVLINGATGTAGVLAVAMAYTLGAEKVIVTGRGYEQLRSVNADAYLATDSFDLADQAGQTAYMNELGKLTTDVTIVLDYLFGDTATLIINSLAKTIGGAHRIRYIEIGAIAGQDAKISGAALRSSKIEIMGSGLRSVDMADMYTTLQNVFRLAAENQWSVPIAIFTLDQISTAWSAPNAPRPVIAIS</sequence>
<dbReference type="SMART" id="SM00829">
    <property type="entry name" value="PKS_ER"/>
    <property type="match status" value="1"/>
</dbReference>
<dbReference type="EMBL" id="SDGZ01000023">
    <property type="protein sequence ID" value="TYC48162.1"/>
    <property type="molecule type" value="Genomic_DNA"/>
</dbReference>
<dbReference type="RefSeq" id="WP_148623310.1">
    <property type="nucleotide sequence ID" value="NZ_SDGZ01000023.1"/>
</dbReference>
<dbReference type="InterPro" id="IPR036291">
    <property type="entry name" value="NAD(P)-bd_dom_sf"/>
</dbReference>
<dbReference type="GO" id="GO:0016491">
    <property type="term" value="F:oxidoreductase activity"/>
    <property type="evidence" value="ECO:0007669"/>
    <property type="project" value="InterPro"/>
</dbReference>
<feature type="domain" description="Enoyl reductase (ER)" evidence="1">
    <location>
        <begin position="10"/>
        <end position="317"/>
    </location>
</feature>
<protein>
    <submittedName>
        <fullName evidence="2">Zinc-binding alcohol dehydrogenase family protein</fullName>
    </submittedName>
</protein>
<organism evidence="2 3">
    <name type="scientific">Weissella muntiaci</name>
    <dbReference type="NCBI Taxonomy" id="2508881"/>
    <lineage>
        <taxon>Bacteria</taxon>
        <taxon>Bacillati</taxon>
        <taxon>Bacillota</taxon>
        <taxon>Bacilli</taxon>
        <taxon>Lactobacillales</taxon>
        <taxon>Lactobacillaceae</taxon>
        <taxon>Weissella</taxon>
    </lineage>
</organism>
<dbReference type="Proteomes" id="UP000371977">
    <property type="component" value="Unassembled WGS sequence"/>
</dbReference>
<dbReference type="PANTHER" id="PTHR43677:SF11">
    <property type="entry name" value="ZINC-CONTAINING ALCOHOL DEHYDROGENASE"/>
    <property type="match status" value="1"/>
</dbReference>
<dbReference type="InterPro" id="IPR020843">
    <property type="entry name" value="ER"/>
</dbReference>
<evidence type="ECO:0000313" key="2">
    <source>
        <dbReference type="EMBL" id="TYC48162.1"/>
    </source>
</evidence>
<dbReference type="OrthoDB" id="9787435at2"/>
<reference evidence="2 3" key="1">
    <citation type="submission" date="2019-01" db="EMBL/GenBank/DDBJ databases">
        <title>Weissella sp. nov., a novel lactic acid bacterium isolated from animal feces.</title>
        <authorList>
            <person name="Wang L.-T."/>
        </authorList>
    </citation>
    <scope>NUCLEOTIDE SEQUENCE [LARGE SCALE GENOMIC DNA]</scope>
    <source>
        <strain evidence="2 3">8H-2</strain>
    </source>
</reference>
<dbReference type="InterPro" id="IPR011032">
    <property type="entry name" value="GroES-like_sf"/>
</dbReference>
<comment type="caution">
    <text evidence="2">The sequence shown here is derived from an EMBL/GenBank/DDBJ whole genome shotgun (WGS) entry which is preliminary data.</text>
</comment>
<dbReference type="InterPro" id="IPR051397">
    <property type="entry name" value="Zn-ADH-like_protein"/>
</dbReference>
<keyword evidence="3" id="KW-1185">Reference proteome</keyword>
<dbReference type="SUPFAM" id="SSF50129">
    <property type="entry name" value="GroES-like"/>
    <property type="match status" value="1"/>
</dbReference>
<name>A0A6C2C2Z0_9LACO</name>
<evidence type="ECO:0000313" key="3">
    <source>
        <dbReference type="Proteomes" id="UP000371977"/>
    </source>
</evidence>
<dbReference type="AlphaFoldDB" id="A0A6C2C2Z0"/>
<proteinExistence type="predicted"/>
<dbReference type="SUPFAM" id="SSF51735">
    <property type="entry name" value="NAD(P)-binding Rossmann-fold domains"/>
    <property type="match status" value="1"/>
</dbReference>
<dbReference type="Gene3D" id="3.40.50.720">
    <property type="entry name" value="NAD(P)-binding Rossmann-like Domain"/>
    <property type="match status" value="1"/>
</dbReference>
<evidence type="ECO:0000259" key="1">
    <source>
        <dbReference type="SMART" id="SM00829"/>
    </source>
</evidence>
<dbReference type="Gene3D" id="3.90.180.10">
    <property type="entry name" value="Medium-chain alcohol dehydrogenases, catalytic domain"/>
    <property type="match status" value="1"/>
</dbReference>
<dbReference type="PANTHER" id="PTHR43677">
    <property type="entry name" value="SHORT-CHAIN DEHYDROGENASE/REDUCTASE"/>
    <property type="match status" value="1"/>
</dbReference>